<feature type="region of interest" description="Disordered" evidence="2">
    <location>
        <begin position="168"/>
        <end position="229"/>
    </location>
</feature>
<dbReference type="VEuPathDB" id="VectorBase:LLONM1_005354"/>
<evidence type="ECO:0000313" key="4">
    <source>
        <dbReference type="EnsemblMetazoa" id="LLOJ005925-PA"/>
    </source>
</evidence>
<keyword evidence="1" id="KW-0175">Coiled coil</keyword>
<evidence type="ECO:0000313" key="3">
    <source>
        <dbReference type="EMBL" id="MBC1179037.1"/>
    </source>
</evidence>
<evidence type="ECO:0000256" key="2">
    <source>
        <dbReference type="SAM" id="MobiDB-lite"/>
    </source>
</evidence>
<organism evidence="4 5">
    <name type="scientific">Lutzomyia longipalpis</name>
    <name type="common">Sand fly</name>
    <dbReference type="NCBI Taxonomy" id="7200"/>
    <lineage>
        <taxon>Eukaryota</taxon>
        <taxon>Metazoa</taxon>
        <taxon>Ecdysozoa</taxon>
        <taxon>Arthropoda</taxon>
        <taxon>Hexapoda</taxon>
        <taxon>Insecta</taxon>
        <taxon>Pterygota</taxon>
        <taxon>Neoptera</taxon>
        <taxon>Endopterygota</taxon>
        <taxon>Diptera</taxon>
        <taxon>Nematocera</taxon>
        <taxon>Psychodoidea</taxon>
        <taxon>Psychodidae</taxon>
        <taxon>Lutzomyia</taxon>
        <taxon>Lutzomyia</taxon>
    </lineage>
</organism>
<dbReference type="AlphaFoldDB" id="A0A1B0CMN7"/>
<dbReference type="EMBL" id="AJWK01019008">
    <property type="status" value="NOT_ANNOTATED_CDS"/>
    <property type="molecule type" value="Genomic_DNA"/>
</dbReference>
<reference evidence="3" key="2">
    <citation type="journal article" date="2020" name="BMC">
        <title>Leishmania infection induces a limited differential gene expression in the sand fly midgut.</title>
        <authorList>
            <person name="Coutinho-Abreu I.V."/>
            <person name="Serafim T.D."/>
            <person name="Meneses C."/>
            <person name="Kamhawi S."/>
            <person name="Oliveira F."/>
            <person name="Valenzuela J.G."/>
        </authorList>
    </citation>
    <scope>NUCLEOTIDE SEQUENCE</scope>
    <source>
        <strain evidence="3">Jacobina</strain>
        <tissue evidence="3">Midgut</tissue>
    </source>
</reference>
<reference evidence="4" key="3">
    <citation type="submission" date="2020-05" db="UniProtKB">
        <authorList>
            <consortium name="EnsemblMetazoa"/>
        </authorList>
    </citation>
    <scope>IDENTIFICATION</scope>
    <source>
        <strain evidence="4">Jacobina</strain>
    </source>
</reference>
<name>A0A1B0CMN7_LUTLO</name>
<feature type="compositionally biased region" description="Basic and acidic residues" evidence="2">
    <location>
        <begin position="189"/>
        <end position="201"/>
    </location>
</feature>
<reference evidence="5" key="1">
    <citation type="submission" date="2012-05" db="EMBL/GenBank/DDBJ databases">
        <title>Whole Genome Assembly of Lutzomyia longipalpis.</title>
        <authorList>
            <person name="Richards S."/>
            <person name="Qu C."/>
            <person name="Dillon R."/>
            <person name="Worley K."/>
            <person name="Scherer S."/>
            <person name="Batterton M."/>
            <person name="Taylor A."/>
            <person name="Hawes A."/>
            <person name="Hernandez B."/>
            <person name="Kovar C."/>
            <person name="Mandapat C."/>
            <person name="Pham C."/>
            <person name="Qu C."/>
            <person name="Jing C."/>
            <person name="Bess C."/>
            <person name="Bandaranaike D."/>
            <person name="Ngo D."/>
            <person name="Ongeri F."/>
            <person name="Arias F."/>
            <person name="Lara F."/>
            <person name="Weissenberger G."/>
            <person name="Kamau G."/>
            <person name="Han H."/>
            <person name="Shen H."/>
            <person name="Dinh H."/>
            <person name="Khalil I."/>
            <person name="Jones J."/>
            <person name="Shafer J."/>
            <person name="Jayaseelan J."/>
            <person name="Quiroz J."/>
            <person name="Blankenburg K."/>
            <person name="Nguyen L."/>
            <person name="Jackson L."/>
            <person name="Francisco L."/>
            <person name="Tang L.-Y."/>
            <person name="Pu L.-L."/>
            <person name="Perales L."/>
            <person name="Lorensuhewa L."/>
            <person name="Munidasa M."/>
            <person name="Coyle M."/>
            <person name="Taylor M."/>
            <person name="Puazo M."/>
            <person name="Firestine M."/>
            <person name="Scheel M."/>
            <person name="Javaid M."/>
            <person name="Wang M."/>
            <person name="Li M."/>
            <person name="Tabassum N."/>
            <person name="Saada N."/>
            <person name="Osuji N."/>
            <person name="Aqrawi P."/>
            <person name="Fu Q."/>
            <person name="Thornton R."/>
            <person name="Raj R."/>
            <person name="Goodspeed R."/>
            <person name="Mata R."/>
            <person name="Najjar R."/>
            <person name="Gubbala S."/>
            <person name="Lee S."/>
            <person name="Denson S."/>
            <person name="Patil S."/>
            <person name="Macmil S."/>
            <person name="Qi S."/>
            <person name="Matskevitch T."/>
            <person name="Palculict T."/>
            <person name="Mathew T."/>
            <person name="Vee V."/>
            <person name="Velamala V."/>
            <person name="Korchina V."/>
            <person name="Cai W."/>
            <person name="Liu W."/>
            <person name="Dai W."/>
            <person name="Zou X."/>
            <person name="Zhu Y."/>
            <person name="Zhang Y."/>
            <person name="Wu Y.-Q."/>
            <person name="Xin Y."/>
            <person name="Nazarath L."/>
            <person name="Kovar C."/>
            <person name="Han Y."/>
            <person name="Muzny D."/>
            <person name="Gibbs R."/>
        </authorList>
    </citation>
    <scope>NUCLEOTIDE SEQUENCE [LARGE SCALE GENOMIC DNA]</scope>
    <source>
        <strain evidence="5">Jacobina</strain>
    </source>
</reference>
<keyword evidence="5" id="KW-1185">Reference proteome</keyword>
<sequence length="229" mass="24825">MGCANSSPLANGAENIMGTAKSAAHDIKHTGEEVINDVNSKITDTVEYVKDTVVGTMHGMGQDLESALKGGKEENKGDDLMVEDLTESKYIPLKEPNGLMENLEERKTEMMKRVQSLSDEADKMADELIKETEDVITDGVEDVASKVQNGLEGAKDAVEDAVKEIADEVADKTPVHSIDSLKTGTPEPELERILETNEDTKSPSPKPTLMQLEDLEVEPSAPSETKAQE</sequence>
<feature type="coiled-coil region" evidence="1">
    <location>
        <begin position="100"/>
        <end position="134"/>
    </location>
</feature>
<dbReference type="VEuPathDB" id="VectorBase:LLOJ005925"/>
<protein>
    <submittedName>
        <fullName evidence="3 4">Uncharacterized protein</fullName>
    </submittedName>
</protein>
<dbReference type="EnsemblMetazoa" id="LLOJ005925-RA">
    <property type="protein sequence ID" value="LLOJ005925-PA"/>
    <property type="gene ID" value="LLOJ005925"/>
</dbReference>
<dbReference type="Gene3D" id="1.20.120.20">
    <property type="entry name" value="Apolipoprotein"/>
    <property type="match status" value="2"/>
</dbReference>
<accession>A0A1B0CMN7</accession>
<evidence type="ECO:0000313" key="5">
    <source>
        <dbReference type="Proteomes" id="UP000092461"/>
    </source>
</evidence>
<evidence type="ECO:0000256" key="1">
    <source>
        <dbReference type="SAM" id="Coils"/>
    </source>
</evidence>
<proteinExistence type="predicted"/>
<dbReference type="EMBL" id="GITU01010334">
    <property type="protein sequence ID" value="MBC1179037.1"/>
    <property type="molecule type" value="Transcribed_RNA"/>
</dbReference>
<dbReference type="Proteomes" id="UP000092461">
    <property type="component" value="Unassembled WGS sequence"/>
</dbReference>